<dbReference type="SUPFAM" id="SSF51735">
    <property type="entry name" value="NAD(P)-binding Rossmann-fold domains"/>
    <property type="match status" value="1"/>
</dbReference>
<dbReference type="GO" id="GO:0016616">
    <property type="term" value="F:oxidoreductase activity, acting on the CH-OH group of donors, NAD or NADP as acceptor"/>
    <property type="evidence" value="ECO:0007669"/>
    <property type="project" value="TreeGrafter"/>
</dbReference>
<dbReference type="Gene3D" id="3.40.50.720">
    <property type="entry name" value="NAD(P)-binding Rossmann-like Domain"/>
    <property type="match status" value="1"/>
</dbReference>
<evidence type="ECO:0000256" key="2">
    <source>
        <dbReference type="ARBA" id="ARBA00023445"/>
    </source>
</evidence>
<comment type="similarity">
    <text evidence="2">Belongs to the NAD(P)-dependent epimerase/dehydratase family. Dihydroflavonol-4-reductase subfamily.</text>
</comment>
<dbReference type="PANTHER" id="PTHR10366">
    <property type="entry name" value="NAD DEPENDENT EPIMERASE/DEHYDRATASE"/>
    <property type="match status" value="1"/>
</dbReference>
<keyword evidence="5" id="KW-1185">Reference proteome</keyword>
<dbReference type="EMBL" id="KL142399">
    <property type="protein sequence ID" value="KDR70010.1"/>
    <property type="molecule type" value="Genomic_DNA"/>
</dbReference>
<dbReference type="OrthoDB" id="2735536at2759"/>
<evidence type="ECO:0000313" key="4">
    <source>
        <dbReference type="EMBL" id="KDR70010.1"/>
    </source>
</evidence>
<evidence type="ECO:0000256" key="1">
    <source>
        <dbReference type="ARBA" id="ARBA00023002"/>
    </source>
</evidence>
<dbReference type="Proteomes" id="UP000027222">
    <property type="component" value="Unassembled WGS sequence"/>
</dbReference>
<dbReference type="HOGENOM" id="CLU_007383_9_2_1"/>
<gene>
    <name evidence="4" type="ORF">GALMADRAFT_900682</name>
</gene>
<keyword evidence="1" id="KW-0560">Oxidoreductase</keyword>
<evidence type="ECO:0000313" key="5">
    <source>
        <dbReference type="Proteomes" id="UP000027222"/>
    </source>
</evidence>
<name>A0A067SGF2_GALM3</name>
<dbReference type="STRING" id="685588.A0A067SGF2"/>
<dbReference type="AlphaFoldDB" id="A0A067SGF2"/>
<protein>
    <recommendedName>
        <fullName evidence="3">NAD-dependent epimerase/dehydratase domain-containing protein</fullName>
    </recommendedName>
</protein>
<feature type="domain" description="NAD-dependent epimerase/dehydratase" evidence="3">
    <location>
        <begin position="12"/>
        <end position="273"/>
    </location>
</feature>
<dbReference type="InterPro" id="IPR001509">
    <property type="entry name" value="Epimerase_deHydtase"/>
</dbReference>
<proteinExistence type="inferred from homology"/>
<dbReference type="InterPro" id="IPR036291">
    <property type="entry name" value="NAD(P)-bd_dom_sf"/>
</dbReference>
<reference evidence="5" key="1">
    <citation type="journal article" date="2014" name="Proc. Natl. Acad. Sci. U.S.A.">
        <title>Extensive sampling of basidiomycete genomes demonstrates inadequacy of the white-rot/brown-rot paradigm for wood decay fungi.</title>
        <authorList>
            <person name="Riley R."/>
            <person name="Salamov A.A."/>
            <person name="Brown D.W."/>
            <person name="Nagy L.G."/>
            <person name="Floudas D."/>
            <person name="Held B.W."/>
            <person name="Levasseur A."/>
            <person name="Lombard V."/>
            <person name="Morin E."/>
            <person name="Otillar R."/>
            <person name="Lindquist E.A."/>
            <person name="Sun H."/>
            <person name="LaButti K.M."/>
            <person name="Schmutz J."/>
            <person name="Jabbour D."/>
            <person name="Luo H."/>
            <person name="Baker S.E."/>
            <person name="Pisabarro A.G."/>
            <person name="Walton J.D."/>
            <person name="Blanchette R.A."/>
            <person name="Henrissat B."/>
            <person name="Martin F."/>
            <person name="Cullen D."/>
            <person name="Hibbett D.S."/>
            <person name="Grigoriev I.V."/>
        </authorList>
    </citation>
    <scope>NUCLEOTIDE SEQUENCE [LARGE SCALE GENOMIC DNA]</scope>
    <source>
        <strain evidence="5">CBS 339.88</strain>
    </source>
</reference>
<dbReference type="PANTHER" id="PTHR10366:SF564">
    <property type="entry name" value="STEROL-4-ALPHA-CARBOXYLATE 3-DEHYDROGENASE, DECARBOXYLATING"/>
    <property type="match status" value="1"/>
</dbReference>
<organism evidence="4 5">
    <name type="scientific">Galerina marginata (strain CBS 339.88)</name>
    <dbReference type="NCBI Taxonomy" id="685588"/>
    <lineage>
        <taxon>Eukaryota</taxon>
        <taxon>Fungi</taxon>
        <taxon>Dikarya</taxon>
        <taxon>Basidiomycota</taxon>
        <taxon>Agaricomycotina</taxon>
        <taxon>Agaricomycetes</taxon>
        <taxon>Agaricomycetidae</taxon>
        <taxon>Agaricales</taxon>
        <taxon>Agaricineae</taxon>
        <taxon>Strophariaceae</taxon>
        <taxon>Galerina</taxon>
    </lineage>
</organism>
<evidence type="ECO:0000259" key="3">
    <source>
        <dbReference type="Pfam" id="PF01370"/>
    </source>
</evidence>
<dbReference type="InterPro" id="IPR050425">
    <property type="entry name" value="NAD(P)_dehydrat-like"/>
</dbReference>
<sequence>MPAVEPNAGTRVLVSGANGYIAMWVVQTLLEQGYTVRGAIRSEAKGKHLKEHFKSYGDKFEWVVVEDIVKDGAFDEAVKDVDAIEHMASPLGSTSSDPNDYIVPAVRGTVGILQSALKYGNKVKRVVLTSSVAAIIGVVSKPGIVFDESGWGDYSVQVVNEQGKDAAPMMKYRASKTLAEKAAWDFYNKHKAEIGWDLVALNPTYVAGPSLLVTNSPADYGDSSSLGIWWNNVTNEKSDDALKLSSGWIHARDAAAAHVLALRKEEAGGERIIISAGTVTWQGIRNILYSAHPELYKSGLLPRGNPELDTSAVMYNYNAEKGKRILGIEYKSIDTIMKETLEDFQGKGWLEKYVKH</sequence>
<dbReference type="Pfam" id="PF01370">
    <property type="entry name" value="Epimerase"/>
    <property type="match status" value="1"/>
</dbReference>
<accession>A0A067SGF2</accession>